<name>A0A9N8HIY0_9STRA</name>
<proteinExistence type="predicted"/>
<dbReference type="PANTHER" id="PTHR43553">
    <property type="entry name" value="HEAVY METAL TRANSPORTER"/>
    <property type="match status" value="1"/>
</dbReference>
<dbReference type="InterPro" id="IPR027417">
    <property type="entry name" value="P-loop_NTPase"/>
</dbReference>
<reference evidence="5" key="1">
    <citation type="submission" date="2020-06" db="EMBL/GenBank/DDBJ databases">
        <authorList>
            <consortium name="Plant Systems Biology data submission"/>
        </authorList>
    </citation>
    <scope>NUCLEOTIDE SEQUENCE</scope>
    <source>
        <strain evidence="5">D6</strain>
    </source>
</reference>
<feature type="domain" description="ABC transporter" evidence="4">
    <location>
        <begin position="76"/>
        <end position="301"/>
    </location>
</feature>
<sequence>MLRQLTNAATKRRLVRYHALASFSTAPRPSNPGALSLSYAEWAAANAAANKKTGPQVARAEKVKPLHKTLNKPFQFRYNSLVQIPENTTLTFGSGGDFGLRCEDFSVAKPGTGGHVVLGRNGTGKSLLVQQLTTPQQDWKLPRKIAQVSFDSHLQVLQDHPHRTVHDCITGGSGNLSKAAQYLVVRFGLKPLLGRTLSTLSTGEIRKSLLVSALAQQPDLLILENAFDGLDLKSRQELQSIVAKTMEGLSNSGKLLVQSVNAEYVPPAQVLLSTHRPAEITKQISTVSYVDVQEKEHVLRTIPRPRGYSQDQIMFMALGLDKDHNKDATWSEVAPWNDHADPTLPTVQDIQDVWPSSRRDDDEPLLSLQNVSIRRRRDDCRDNDNDEWATLLQPLDWELPKGQRWLVAGGNGAGKSTLTRFLLHNEDNQQNEATGDNDTTKDWTSGTYTRAATIGWVSTESHLGQTLEEANNQTAWNVITNDGAVEDESLVTTMVDWVFGRDDNKHTVCDKLRTQKLSELSQGEQKLVLLVKALVLRPDLLILDEPTQGLDLYHRRRVLALLERLCQANADMGLVYITHYEDEVIPSIDHVLHFFQGRSLYQGERKHYNPQELE</sequence>
<dbReference type="AlphaFoldDB" id="A0A9N8HIY0"/>
<gene>
    <name evidence="5" type="ORF">SEMRO_653_G181930.1</name>
</gene>
<evidence type="ECO:0000256" key="2">
    <source>
        <dbReference type="ARBA" id="ARBA00022741"/>
    </source>
</evidence>
<evidence type="ECO:0000313" key="5">
    <source>
        <dbReference type="EMBL" id="CAB9514437.1"/>
    </source>
</evidence>
<organism evidence="5 6">
    <name type="scientific">Seminavis robusta</name>
    <dbReference type="NCBI Taxonomy" id="568900"/>
    <lineage>
        <taxon>Eukaryota</taxon>
        <taxon>Sar</taxon>
        <taxon>Stramenopiles</taxon>
        <taxon>Ochrophyta</taxon>
        <taxon>Bacillariophyta</taxon>
        <taxon>Bacillariophyceae</taxon>
        <taxon>Bacillariophycidae</taxon>
        <taxon>Naviculales</taxon>
        <taxon>Naviculaceae</taxon>
        <taxon>Seminavis</taxon>
    </lineage>
</organism>
<dbReference type="PANTHER" id="PTHR43553:SF3">
    <property type="entry name" value="ABC TRANSPORTER ATP-BINDING PROTEIN MODF"/>
    <property type="match status" value="1"/>
</dbReference>
<dbReference type="Proteomes" id="UP001153069">
    <property type="component" value="Unassembled WGS sequence"/>
</dbReference>
<comment type="caution">
    <text evidence="5">The sequence shown here is derived from an EMBL/GenBank/DDBJ whole genome shotgun (WGS) entry which is preliminary data.</text>
</comment>
<evidence type="ECO:0000256" key="3">
    <source>
        <dbReference type="ARBA" id="ARBA00022840"/>
    </source>
</evidence>
<dbReference type="InterPro" id="IPR050095">
    <property type="entry name" value="ECF_ABC_transporter_ATP-bd"/>
</dbReference>
<dbReference type="GO" id="GO:0005524">
    <property type="term" value="F:ATP binding"/>
    <property type="evidence" value="ECO:0007669"/>
    <property type="project" value="UniProtKB-KW"/>
</dbReference>
<protein>
    <submittedName>
        <fullName evidence="5">Molybdenum transport ATP-binding protein ModF</fullName>
    </submittedName>
</protein>
<dbReference type="InterPro" id="IPR003439">
    <property type="entry name" value="ABC_transporter-like_ATP-bd"/>
</dbReference>
<keyword evidence="3 5" id="KW-0067">ATP-binding</keyword>
<dbReference type="GO" id="GO:0016887">
    <property type="term" value="F:ATP hydrolysis activity"/>
    <property type="evidence" value="ECO:0007669"/>
    <property type="project" value="InterPro"/>
</dbReference>
<dbReference type="CDD" id="cd00267">
    <property type="entry name" value="ABC_ATPase"/>
    <property type="match status" value="1"/>
</dbReference>
<dbReference type="OrthoDB" id="10255969at2759"/>
<keyword evidence="6" id="KW-1185">Reference proteome</keyword>
<evidence type="ECO:0000256" key="1">
    <source>
        <dbReference type="ARBA" id="ARBA00022448"/>
    </source>
</evidence>
<dbReference type="InterPro" id="IPR003593">
    <property type="entry name" value="AAA+_ATPase"/>
</dbReference>
<dbReference type="Gene3D" id="3.40.50.300">
    <property type="entry name" value="P-loop containing nucleotide triphosphate hydrolases"/>
    <property type="match status" value="2"/>
</dbReference>
<keyword evidence="1" id="KW-0813">Transport</keyword>
<feature type="domain" description="ABC transporter" evidence="4">
    <location>
        <begin position="366"/>
        <end position="613"/>
    </location>
</feature>
<dbReference type="EMBL" id="CAICTM010000652">
    <property type="protein sequence ID" value="CAB9514437.1"/>
    <property type="molecule type" value="Genomic_DNA"/>
</dbReference>
<evidence type="ECO:0000259" key="4">
    <source>
        <dbReference type="PROSITE" id="PS50893"/>
    </source>
</evidence>
<dbReference type="SUPFAM" id="SSF52540">
    <property type="entry name" value="P-loop containing nucleoside triphosphate hydrolases"/>
    <property type="match status" value="2"/>
</dbReference>
<dbReference type="Pfam" id="PF00005">
    <property type="entry name" value="ABC_tran"/>
    <property type="match status" value="2"/>
</dbReference>
<dbReference type="PROSITE" id="PS00211">
    <property type="entry name" value="ABC_TRANSPORTER_1"/>
    <property type="match status" value="1"/>
</dbReference>
<dbReference type="InterPro" id="IPR017871">
    <property type="entry name" value="ABC_transporter-like_CS"/>
</dbReference>
<dbReference type="GO" id="GO:0042626">
    <property type="term" value="F:ATPase-coupled transmembrane transporter activity"/>
    <property type="evidence" value="ECO:0007669"/>
    <property type="project" value="TreeGrafter"/>
</dbReference>
<dbReference type="GO" id="GO:0043190">
    <property type="term" value="C:ATP-binding cassette (ABC) transporter complex"/>
    <property type="evidence" value="ECO:0007669"/>
    <property type="project" value="TreeGrafter"/>
</dbReference>
<accession>A0A9N8HIY0</accession>
<evidence type="ECO:0000313" key="6">
    <source>
        <dbReference type="Proteomes" id="UP001153069"/>
    </source>
</evidence>
<dbReference type="PROSITE" id="PS50893">
    <property type="entry name" value="ABC_TRANSPORTER_2"/>
    <property type="match status" value="2"/>
</dbReference>
<keyword evidence="2" id="KW-0547">Nucleotide-binding</keyword>
<dbReference type="SMART" id="SM00382">
    <property type="entry name" value="AAA"/>
    <property type="match status" value="2"/>
</dbReference>